<feature type="region of interest" description="Disordered" evidence="7">
    <location>
        <begin position="180"/>
        <end position="203"/>
    </location>
</feature>
<dbReference type="InterPro" id="IPR039426">
    <property type="entry name" value="TonB-dep_rcpt-like"/>
</dbReference>
<evidence type="ECO:0000256" key="4">
    <source>
        <dbReference type="ARBA" id="ARBA00022692"/>
    </source>
</evidence>
<evidence type="ECO:0000256" key="7">
    <source>
        <dbReference type="SAM" id="MobiDB-lite"/>
    </source>
</evidence>
<evidence type="ECO:0000256" key="3">
    <source>
        <dbReference type="ARBA" id="ARBA00022452"/>
    </source>
</evidence>
<keyword evidence="4" id="KW-0812">Transmembrane</keyword>
<keyword evidence="8" id="KW-0732">Signal</keyword>
<sequence>MLPNVIVLIAALVSAAVQADETIRLEEMVVHAEEALPLYGSGANLGTALEGTPGIANQSFGPNVGRPVIRGQGGNRVRLLQDGLGAGDLSALSPDHAVAIDPLLAGRVGLLRGPAALAYGSGLLGGAVNVDDGRIPQTLPEKPLSGGARYGYTSPDDAHGGAVRLDAGAGSLGVHLDGSRRHSGDLRTGRGVLDHTGSDRRSGGAGLSWIGESGFLGGSVSRLENHYGVPSFEAVPLDIDLTRTRHQLRAAWYGPAAGVEALDLAFAHNDYRHVEIESGQRGSRWTRRSYEGRVVLRHLPVAGMAGQVGFHSRHGKVAAIGEEAIVPRTKTAS</sequence>
<dbReference type="Gene3D" id="2.170.130.10">
    <property type="entry name" value="TonB-dependent receptor, plug domain"/>
    <property type="match status" value="1"/>
</dbReference>
<feature type="compositionally biased region" description="Basic and acidic residues" evidence="7">
    <location>
        <begin position="180"/>
        <end position="202"/>
    </location>
</feature>
<keyword evidence="11" id="KW-1185">Reference proteome</keyword>
<evidence type="ECO:0000256" key="6">
    <source>
        <dbReference type="ARBA" id="ARBA00023237"/>
    </source>
</evidence>
<evidence type="ECO:0000313" key="11">
    <source>
        <dbReference type="Proteomes" id="UP001321825"/>
    </source>
</evidence>
<dbReference type="InterPro" id="IPR012910">
    <property type="entry name" value="Plug_dom"/>
</dbReference>
<dbReference type="RefSeq" id="WP_317706364.1">
    <property type="nucleotide sequence ID" value="NZ_AP024714.1"/>
</dbReference>
<dbReference type="Proteomes" id="UP001321825">
    <property type="component" value="Chromosome"/>
</dbReference>
<dbReference type="AlphaFoldDB" id="A0AAU9BZD4"/>
<dbReference type="Gene3D" id="2.40.170.20">
    <property type="entry name" value="TonB-dependent receptor, beta-barrel domain"/>
    <property type="match status" value="1"/>
</dbReference>
<feature type="signal peptide" evidence="8">
    <location>
        <begin position="1"/>
        <end position="19"/>
    </location>
</feature>
<feature type="domain" description="TonB-dependent receptor plug" evidence="9">
    <location>
        <begin position="43"/>
        <end position="127"/>
    </location>
</feature>
<dbReference type="Pfam" id="PF07715">
    <property type="entry name" value="Plug"/>
    <property type="match status" value="1"/>
</dbReference>
<proteinExistence type="predicted"/>
<dbReference type="GO" id="GO:0009279">
    <property type="term" value="C:cell outer membrane"/>
    <property type="evidence" value="ECO:0007669"/>
    <property type="project" value="UniProtKB-SubCell"/>
</dbReference>
<dbReference type="PANTHER" id="PTHR30069:SF40">
    <property type="entry name" value="TONB-DEPENDENT RECEPTOR NMB0964-RELATED"/>
    <property type="match status" value="1"/>
</dbReference>
<evidence type="ECO:0000256" key="2">
    <source>
        <dbReference type="ARBA" id="ARBA00022448"/>
    </source>
</evidence>
<protein>
    <recommendedName>
        <fullName evidence="9">TonB-dependent receptor plug domain-containing protein</fullName>
    </recommendedName>
</protein>
<organism evidence="10 11">
    <name type="scientific">Methylomarinovum caldicuralii</name>
    <dbReference type="NCBI Taxonomy" id="438856"/>
    <lineage>
        <taxon>Bacteria</taxon>
        <taxon>Pseudomonadati</taxon>
        <taxon>Pseudomonadota</taxon>
        <taxon>Gammaproteobacteria</taxon>
        <taxon>Methylococcales</taxon>
        <taxon>Methylothermaceae</taxon>
        <taxon>Methylomarinovum</taxon>
    </lineage>
</organism>
<dbReference type="SUPFAM" id="SSF56935">
    <property type="entry name" value="Porins"/>
    <property type="match status" value="1"/>
</dbReference>
<evidence type="ECO:0000256" key="5">
    <source>
        <dbReference type="ARBA" id="ARBA00023136"/>
    </source>
</evidence>
<evidence type="ECO:0000259" key="9">
    <source>
        <dbReference type="Pfam" id="PF07715"/>
    </source>
</evidence>
<dbReference type="GO" id="GO:0015344">
    <property type="term" value="F:siderophore uptake transmembrane transporter activity"/>
    <property type="evidence" value="ECO:0007669"/>
    <property type="project" value="TreeGrafter"/>
</dbReference>
<keyword evidence="2" id="KW-0813">Transport</keyword>
<reference evidence="11" key="1">
    <citation type="journal article" date="2024" name="Int. J. Syst. Evol. Microbiol.">
        <title>Methylomarinovum tepidoasis sp. nov., a moderately thermophilic methanotroph of the family Methylothermaceae isolated from a deep-sea hydrothermal field.</title>
        <authorList>
            <person name="Hirayama H."/>
            <person name="Takaki Y."/>
            <person name="Abe M."/>
            <person name="Miyazaki M."/>
            <person name="Uematsu K."/>
            <person name="Matsui Y."/>
            <person name="Takai K."/>
        </authorList>
    </citation>
    <scope>NUCLEOTIDE SEQUENCE [LARGE SCALE GENOMIC DNA]</scope>
    <source>
        <strain evidence="11">IT-9</strain>
    </source>
</reference>
<comment type="subcellular location">
    <subcellularLocation>
        <location evidence="1">Cell outer membrane</location>
        <topology evidence="1">Multi-pass membrane protein</topology>
    </subcellularLocation>
</comment>
<keyword evidence="5" id="KW-0472">Membrane</keyword>
<dbReference type="GO" id="GO:0044718">
    <property type="term" value="P:siderophore transmembrane transport"/>
    <property type="evidence" value="ECO:0007669"/>
    <property type="project" value="TreeGrafter"/>
</dbReference>
<keyword evidence="6" id="KW-0998">Cell outer membrane</keyword>
<evidence type="ECO:0000313" key="10">
    <source>
        <dbReference type="EMBL" id="BCX81437.1"/>
    </source>
</evidence>
<keyword evidence="3" id="KW-1134">Transmembrane beta strand</keyword>
<dbReference type="EMBL" id="AP024714">
    <property type="protein sequence ID" value="BCX81437.1"/>
    <property type="molecule type" value="Genomic_DNA"/>
</dbReference>
<dbReference type="PANTHER" id="PTHR30069">
    <property type="entry name" value="TONB-DEPENDENT OUTER MEMBRANE RECEPTOR"/>
    <property type="match status" value="1"/>
</dbReference>
<feature type="chain" id="PRO_5043684042" description="TonB-dependent receptor plug domain-containing protein" evidence="8">
    <location>
        <begin position="20"/>
        <end position="333"/>
    </location>
</feature>
<evidence type="ECO:0000256" key="1">
    <source>
        <dbReference type="ARBA" id="ARBA00004571"/>
    </source>
</evidence>
<dbReference type="InterPro" id="IPR037066">
    <property type="entry name" value="Plug_dom_sf"/>
</dbReference>
<evidence type="ECO:0000256" key="8">
    <source>
        <dbReference type="SAM" id="SignalP"/>
    </source>
</evidence>
<dbReference type="KEGG" id="mcau:MIT9_P1015"/>
<dbReference type="InterPro" id="IPR036942">
    <property type="entry name" value="Beta-barrel_TonB_sf"/>
</dbReference>
<name>A0AAU9BZD4_9GAMM</name>
<accession>A0AAU9BZD4</accession>
<gene>
    <name evidence="10" type="ORF">MIT9_P1015</name>
</gene>